<evidence type="ECO:0000313" key="2">
    <source>
        <dbReference type="Proteomes" id="UP000029227"/>
    </source>
</evidence>
<protein>
    <submittedName>
        <fullName evidence="1">Uncharacterized protein</fullName>
    </submittedName>
</protein>
<comment type="caution">
    <text evidence="1">The sequence shown here is derived from an EMBL/GenBank/DDBJ whole genome shotgun (WGS) entry which is preliminary data.</text>
</comment>
<name>A0A090QI02_9GAMM</name>
<proteinExistence type="predicted"/>
<evidence type="ECO:0000313" key="1">
    <source>
        <dbReference type="EMBL" id="GAL02780.1"/>
    </source>
</evidence>
<gene>
    <name evidence="1" type="ORF">JCM19237_5673</name>
</gene>
<accession>A0A090QI02</accession>
<organism evidence="1 2">
    <name type="scientific">Photobacterium aphoticum</name>
    <dbReference type="NCBI Taxonomy" id="754436"/>
    <lineage>
        <taxon>Bacteria</taxon>
        <taxon>Pseudomonadati</taxon>
        <taxon>Pseudomonadota</taxon>
        <taxon>Gammaproteobacteria</taxon>
        <taxon>Vibrionales</taxon>
        <taxon>Vibrionaceae</taxon>
        <taxon>Photobacterium</taxon>
    </lineage>
</organism>
<dbReference type="Proteomes" id="UP000029227">
    <property type="component" value="Unassembled WGS sequence"/>
</dbReference>
<sequence length="65" mass="7785">MARNPTKKQTFKRKWVVKSYLLKWYLANPASVVQKLTGKWTKSINKRLQKRHAHKHNVILSQENQ</sequence>
<dbReference type="AlphaFoldDB" id="A0A090QI02"/>
<reference evidence="1 2" key="1">
    <citation type="journal article" date="2014" name="Genome Announc.">
        <title>Draft Genome Sequences of Two Vibrionaceae Species, Vibrio ponticus C121 and Photobacterium aphoticum C119, Isolated as Coral Reef Microbiota.</title>
        <authorList>
            <person name="Al-saari N."/>
            <person name="Meirelles P.M."/>
            <person name="Mino S."/>
            <person name="Suda W."/>
            <person name="Oshima K."/>
            <person name="Hattori M."/>
            <person name="Ohkuma M."/>
            <person name="Thompson F.L."/>
            <person name="Gomez-Gil B."/>
            <person name="Sawabe T."/>
            <person name="Sawabe T."/>
        </authorList>
    </citation>
    <scope>NUCLEOTIDE SEQUENCE [LARGE SCALE GENOMIC DNA]</scope>
    <source>
        <strain evidence="1 2">JCM 19237</strain>
    </source>
</reference>
<dbReference type="EMBL" id="BBMN01000001">
    <property type="protein sequence ID" value="GAL02780.1"/>
    <property type="molecule type" value="Genomic_DNA"/>
</dbReference>